<accession>A0A8X6MVD4</accession>
<dbReference type="EMBL" id="BMAW01097540">
    <property type="protein sequence ID" value="GFS80130.1"/>
    <property type="molecule type" value="Genomic_DNA"/>
</dbReference>
<name>A0A8X6MVD4_NEPPI</name>
<evidence type="ECO:0000313" key="3">
    <source>
        <dbReference type="Proteomes" id="UP000887013"/>
    </source>
</evidence>
<organism evidence="2 3">
    <name type="scientific">Nephila pilipes</name>
    <name type="common">Giant wood spider</name>
    <name type="synonym">Nephila maculata</name>
    <dbReference type="NCBI Taxonomy" id="299642"/>
    <lineage>
        <taxon>Eukaryota</taxon>
        <taxon>Metazoa</taxon>
        <taxon>Ecdysozoa</taxon>
        <taxon>Arthropoda</taxon>
        <taxon>Chelicerata</taxon>
        <taxon>Arachnida</taxon>
        <taxon>Araneae</taxon>
        <taxon>Araneomorphae</taxon>
        <taxon>Entelegynae</taxon>
        <taxon>Araneoidea</taxon>
        <taxon>Nephilidae</taxon>
        <taxon>Nephila</taxon>
    </lineage>
</organism>
<sequence>MILIFLYAFVVVATEVSDATKSKQQYSKYELALFDAVPKERYFKTVNGFEEMQCASVCTSESECSGFKIEDLNTCSLFSFKMNTNSCDEMKCIPRPHSKVYKKIPPKTQDTYLLKNSVDGTKPTSGKSVGSLAKMIGIPVNPYEIDIHKLECGNHFLRGFQTSFFFNGKPMARVFCDVIYDSYTEKTPVRTLHFYHGETAQCETKQEVIVGVEFQIADDELQTVTITCLRVKKDIVEESVSPVRAYSSGHVVKCRQGYLLMGVKTTKNGFGYDIQLNCKKSRVK</sequence>
<keyword evidence="3" id="KW-1185">Reference proteome</keyword>
<evidence type="ECO:0000313" key="2">
    <source>
        <dbReference type="EMBL" id="GFS80130.1"/>
    </source>
</evidence>
<evidence type="ECO:0000256" key="1">
    <source>
        <dbReference type="SAM" id="SignalP"/>
    </source>
</evidence>
<dbReference type="Proteomes" id="UP000887013">
    <property type="component" value="Unassembled WGS sequence"/>
</dbReference>
<reference evidence="2" key="1">
    <citation type="submission" date="2020-08" db="EMBL/GenBank/DDBJ databases">
        <title>Multicomponent nature underlies the extraordinary mechanical properties of spider dragline silk.</title>
        <authorList>
            <person name="Kono N."/>
            <person name="Nakamura H."/>
            <person name="Mori M."/>
            <person name="Yoshida Y."/>
            <person name="Ohtoshi R."/>
            <person name="Malay A.D."/>
            <person name="Moran D.A.P."/>
            <person name="Tomita M."/>
            <person name="Numata K."/>
            <person name="Arakawa K."/>
        </authorList>
    </citation>
    <scope>NUCLEOTIDE SEQUENCE</scope>
</reference>
<dbReference type="AlphaFoldDB" id="A0A8X6MVD4"/>
<proteinExistence type="predicted"/>
<comment type="caution">
    <text evidence="2">The sequence shown here is derived from an EMBL/GenBank/DDBJ whole genome shotgun (WGS) entry which is preliminary data.</text>
</comment>
<protein>
    <submittedName>
        <fullName evidence="2">Uncharacterized protein</fullName>
    </submittedName>
</protein>
<gene>
    <name evidence="2" type="primary">NCL1_18433</name>
    <name evidence="2" type="ORF">NPIL_375341</name>
</gene>
<keyword evidence="1" id="KW-0732">Signal</keyword>
<dbReference type="OrthoDB" id="10316754at2759"/>
<feature type="chain" id="PRO_5036480106" evidence="1">
    <location>
        <begin position="20"/>
        <end position="284"/>
    </location>
</feature>
<feature type="signal peptide" evidence="1">
    <location>
        <begin position="1"/>
        <end position="19"/>
    </location>
</feature>